<evidence type="ECO:0000313" key="2">
    <source>
        <dbReference type="EMBL" id="GID14901.1"/>
    </source>
</evidence>
<proteinExistence type="predicted"/>
<dbReference type="Proteomes" id="UP000612808">
    <property type="component" value="Unassembled WGS sequence"/>
</dbReference>
<organism evidence="2 3">
    <name type="scientific">Actinocatenispora rupis</name>
    <dbReference type="NCBI Taxonomy" id="519421"/>
    <lineage>
        <taxon>Bacteria</taxon>
        <taxon>Bacillati</taxon>
        <taxon>Actinomycetota</taxon>
        <taxon>Actinomycetes</taxon>
        <taxon>Micromonosporales</taxon>
        <taxon>Micromonosporaceae</taxon>
        <taxon>Actinocatenispora</taxon>
    </lineage>
</organism>
<accession>A0A8J3NDB8</accession>
<sequence length="118" mass="12954">MALLAKHELSNGTLTPWAVAEVLIEARDGEWRKGMGTAHRRQIRDGRQAVGRPVRRRPQRRRDRHQIPPSGQDRSPVGYPLTERGRPTALDTPERADGESPVPGGLPTRVSAGGSHDG</sequence>
<name>A0A8J3NDB8_9ACTN</name>
<evidence type="ECO:0000256" key="1">
    <source>
        <dbReference type="SAM" id="MobiDB-lite"/>
    </source>
</evidence>
<reference evidence="2" key="1">
    <citation type="submission" date="2021-01" db="EMBL/GenBank/DDBJ databases">
        <title>Whole genome shotgun sequence of Actinocatenispora rupis NBRC 107355.</title>
        <authorList>
            <person name="Komaki H."/>
            <person name="Tamura T."/>
        </authorList>
    </citation>
    <scope>NUCLEOTIDE SEQUENCE</scope>
    <source>
        <strain evidence="2">NBRC 107355</strain>
    </source>
</reference>
<comment type="caution">
    <text evidence="2">The sequence shown here is derived from an EMBL/GenBank/DDBJ whole genome shotgun (WGS) entry which is preliminary data.</text>
</comment>
<feature type="region of interest" description="Disordered" evidence="1">
    <location>
        <begin position="28"/>
        <end position="118"/>
    </location>
</feature>
<keyword evidence="3" id="KW-1185">Reference proteome</keyword>
<protein>
    <submittedName>
        <fullName evidence="2">Uncharacterized protein</fullName>
    </submittedName>
</protein>
<evidence type="ECO:0000313" key="3">
    <source>
        <dbReference type="Proteomes" id="UP000612808"/>
    </source>
</evidence>
<feature type="compositionally biased region" description="Basic residues" evidence="1">
    <location>
        <begin position="53"/>
        <end position="64"/>
    </location>
</feature>
<dbReference type="EMBL" id="BOMB01000034">
    <property type="protein sequence ID" value="GID14901.1"/>
    <property type="molecule type" value="Genomic_DNA"/>
</dbReference>
<gene>
    <name evidence="2" type="ORF">Aru02nite_57900</name>
</gene>
<dbReference type="AlphaFoldDB" id="A0A8J3NDB8"/>